<proteinExistence type="predicted"/>
<evidence type="ECO:0000313" key="9">
    <source>
        <dbReference type="EMBL" id="KAJ8728941.1"/>
    </source>
</evidence>
<organism evidence="9 10">
    <name type="scientific">Mythimna separata</name>
    <name type="common">Oriental armyworm</name>
    <name type="synonym">Pseudaletia separata</name>
    <dbReference type="NCBI Taxonomy" id="271217"/>
    <lineage>
        <taxon>Eukaryota</taxon>
        <taxon>Metazoa</taxon>
        <taxon>Ecdysozoa</taxon>
        <taxon>Arthropoda</taxon>
        <taxon>Hexapoda</taxon>
        <taxon>Insecta</taxon>
        <taxon>Pterygota</taxon>
        <taxon>Neoptera</taxon>
        <taxon>Endopterygota</taxon>
        <taxon>Lepidoptera</taxon>
        <taxon>Glossata</taxon>
        <taxon>Ditrysia</taxon>
        <taxon>Noctuoidea</taxon>
        <taxon>Noctuidae</taxon>
        <taxon>Noctuinae</taxon>
        <taxon>Hadenini</taxon>
        <taxon>Mythimna</taxon>
    </lineage>
</organism>
<feature type="domain" description="MULE transposase" evidence="8">
    <location>
        <begin position="174"/>
        <end position="268"/>
    </location>
</feature>
<dbReference type="EMBL" id="JARGEI010000007">
    <property type="protein sequence ID" value="KAJ8728941.1"/>
    <property type="molecule type" value="Genomic_DNA"/>
</dbReference>
<dbReference type="InterPro" id="IPR008906">
    <property type="entry name" value="HATC_C_dom"/>
</dbReference>
<dbReference type="GO" id="GO:0046983">
    <property type="term" value="F:protein dimerization activity"/>
    <property type="evidence" value="ECO:0007669"/>
    <property type="project" value="InterPro"/>
</dbReference>
<evidence type="ECO:0000256" key="6">
    <source>
        <dbReference type="SAM" id="MobiDB-lite"/>
    </source>
</evidence>
<dbReference type="PANTHER" id="PTHR46481:SF10">
    <property type="entry name" value="ZINC FINGER BED DOMAIN-CONTAINING PROTEIN 39"/>
    <property type="match status" value="1"/>
</dbReference>
<dbReference type="InterPro" id="IPR012337">
    <property type="entry name" value="RNaseH-like_sf"/>
</dbReference>
<comment type="subcellular location">
    <subcellularLocation>
        <location evidence="1">Nucleus</location>
    </subcellularLocation>
</comment>
<accession>A0AAD7YUW5</accession>
<evidence type="ECO:0000256" key="1">
    <source>
        <dbReference type="ARBA" id="ARBA00004123"/>
    </source>
</evidence>
<keyword evidence="4" id="KW-0862">Zinc</keyword>
<evidence type="ECO:0008006" key="11">
    <source>
        <dbReference type="Google" id="ProtNLM"/>
    </source>
</evidence>
<gene>
    <name evidence="9" type="ORF">PYW07_006637</name>
</gene>
<dbReference type="InterPro" id="IPR052035">
    <property type="entry name" value="ZnF_BED_domain_contain"/>
</dbReference>
<feature type="region of interest" description="Disordered" evidence="6">
    <location>
        <begin position="443"/>
        <end position="482"/>
    </location>
</feature>
<dbReference type="SUPFAM" id="SSF53098">
    <property type="entry name" value="Ribonuclease H-like"/>
    <property type="match status" value="1"/>
</dbReference>
<evidence type="ECO:0000256" key="3">
    <source>
        <dbReference type="ARBA" id="ARBA00022771"/>
    </source>
</evidence>
<keyword evidence="10" id="KW-1185">Reference proteome</keyword>
<evidence type="ECO:0000313" key="10">
    <source>
        <dbReference type="Proteomes" id="UP001231518"/>
    </source>
</evidence>
<dbReference type="PANTHER" id="PTHR46481">
    <property type="entry name" value="ZINC FINGER BED DOMAIN-CONTAINING PROTEIN 4"/>
    <property type="match status" value="1"/>
</dbReference>
<sequence length="1023" mass="118450">MQVTNIINIAKIRIQQCGLAPIKNKIKCSGIANLHHETDCVVIKNKHVSQCVPKFDENEVKLLLQQTKKAICQDFSDTVQSVYEKNIQKLKDRKGLDNISKIPDFRSVKYQFYRYRNKTLQVPKIKFTNPDSVVIPERFVKYILFDCKENERRIIVFASPKVRINVQNIKHYFCDGTFKSCVKPFTQLYTIHGDIGSDLYQSNIVPLFYALLTDKRGITYEALFQKIKDAVQEFRPIKFTMDFEMAAINAVKNVFPRASIHGCFIHFQRSIYRKATSLELLEYEETKQHIKLCASLAFLPKEDIEDGWLTLMENSFQAEPVTIFNNYFVEQWLEPPEMIPLWCCFKEHHRSSNLVEAWNERFQRYTGCKPSLLLFLQTVATDISTHDIARERLQMNGIPIHKRKKTSIKNDELINKLTHQYENKEPTTSLKNHLKSKHAEQYATLTDVPSTSGSNKGGTSTSTDSKIPAVPGTSRSRDRQLTLKETSERKLIWDINDPKSIKYHYLIGEMIALDNEPLSLVERVGFQRLMATAVPHYRVPGRTYMTEKVVPDIYNRIWSKIQVSISQATAVSVPSDIWTCQHNNESFLSFTAHWISEEFNLEHGVLAMKPFPSSHSGTNIAKELNAITERWNIHKNKIHLLLHDSGANMIKGVRDAGYDSGRCFIHSLQRAIEESLKSQPEVLQMVAAARRIVTHFNHSGLAEQKLKSIQQELNLPNHQLVQDVSTRWNSTYYLMERLLEQKRAISLYITDHHDTLNNLTHAQWELMEQCIKLLKPFEEITKITSSGISCISEVIPHAVTLLKYLGKAETAQRVPNLVTMRSSLQTELEKRFNFDENNKYLVATFLDPRFKTSFLDFVQAERAKQKILLEALKLSCNDESSSTDDDSSPRRKKRNINENDIEIHDSFWNCFEEVAKDNMRNSNDEENVEKNTVANEIDFYLKSNRLDRKANPYKWWSANEKQYPNLSKFTKVYLSSPGSSVYSERLFSEAGTIYDEKRNRLLPSNAEKLVFIHHNLPLINFTY</sequence>
<name>A0AAD7YUW5_MYTSE</name>
<evidence type="ECO:0000259" key="8">
    <source>
        <dbReference type="Pfam" id="PF10551"/>
    </source>
</evidence>
<dbReference type="GO" id="GO:0005634">
    <property type="term" value="C:nucleus"/>
    <property type="evidence" value="ECO:0007669"/>
    <property type="project" value="UniProtKB-SubCell"/>
</dbReference>
<evidence type="ECO:0000256" key="4">
    <source>
        <dbReference type="ARBA" id="ARBA00022833"/>
    </source>
</evidence>
<protein>
    <recommendedName>
        <fullName evidence="11">Transposase</fullName>
    </recommendedName>
</protein>
<feature type="compositionally biased region" description="Low complexity" evidence="6">
    <location>
        <begin position="450"/>
        <end position="465"/>
    </location>
</feature>
<reference evidence="9" key="1">
    <citation type="submission" date="2023-03" db="EMBL/GenBank/DDBJ databases">
        <title>Chromosome-level genomes of two armyworms, Mythimna separata and Mythimna loreyi, provide insights into the biosynthesis and reception of sex pheromones.</title>
        <authorList>
            <person name="Zhao H."/>
        </authorList>
    </citation>
    <scope>NUCLEOTIDE SEQUENCE</scope>
    <source>
        <strain evidence="9">BeijingLab</strain>
        <tissue evidence="9">Pupa</tissue>
    </source>
</reference>
<dbReference type="Pfam" id="PF05699">
    <property type="entry name" value="Dimer_Tnp_hAT"/>
    <property type="match status" value="1"/>
</dbReference>
<keyword evidence="3" id="KW-0863">Zinc-finger</keyword>
<dbReference type="AlphaFoldDB" id="A0AAD7YUW5"/>
<evidence type="ECO:0000256" key="2">
    <source>
        <dbReference type="ARBA" id="ARBA00022723"/>
    </source>
</evidence>
<dbReference type="Proteomes" id="UP001231518">
    <property type="component" value="Chromosome 19"/>
</dbReference>
<keyword evidence="2" id="KW-0479">Metal-binding</keyword>
<feature type="domain" description="HAT C-terminal dimerisation" evidence="7">
    <location>
        <begin position="936"/>
        <end position="1016"/>
    </location>
</feature>
<dbReference type="GO" id="GO:0008270">
    <property type="term" value="F:zinc ion binding"/>
    <property type="evidence" value="ECO:0007669"/>
    <property type="project" value="UniProtKB-KW"/>
</dbReference>
<dbReference type="Pfam" id="PF10551">
    <property type="entry name" value="MULE"/>
    <property type="match status" value="1"/>
</dbReference>
<comment type="caution">
    <text evidence="9">The sequence shown here is derived from an EMBL/GenBank/DDBJ whole genome shotgun (WGS) entry which is preliminary data.</text>
</comment>
<dbReference type="InterPro" id="IPR018289">
    <property type="entry name" value="MULE_transposase_dom"/>
</dbReference>
<keyword evidence="5" id="KW-0539">Nucleus</keyword>
<feature type="region of interest" description="Disordered" evidence="6">
    <location>
        <begin position="877"/>
        <end position="896"/>
    </location>
</feature>
<evidence type="ECO:0000259" key="7">
    <source>
        <dbReference type="Pfam" id="PF05699"/>
    </source>
</evidence>
<evidence type="ECO:0000256" key="5">
    <source>
        <dbReference type="ARBA" id="ARBA00023242"/>
    </source>
</evidence>